<dbReference type="GO" id="GO:0019350">
    <property type="term" value="P:teichoic acid biosynthetic process"/>
    <property type="evidence" value="ECO:0007669"/>
    <property type="project" value="UniProtKB-KW"/>
</dbReference>
<dbReference type="Proteomes" id="UP000594637">
    <property type="component" value="Chromosome"/>
</dbReference>
<dbReference type="EMBL" id="CP063989">
    <property type="protein sequence ID" value="QPL06062.1"/>
    <property type="molecule type" value="Genomic_DNA"/>
</dbReference>
<keyword evidence="6" id="KW-0472">Membrane</keyword>
<sequence length="912" mass="98228">MLALDGERAPRRGVALSVSASALLEVLQRARSNAVMLLDGAVDQLSSGVLKDGRVVLNIGDAVVGARRGTAVGDANGSARTAFDDLSPATVIASKALWEQTFSSGGKRVYLPDLSLDLLARARHPERLGRELCQTRKRPQPKEEAQAQELLRSLRHRARVLKLLPEADRTEVLGRTLAGPLIKLALLCGSLPSELVAEAQGLAASLVPPSAEEPLSSLPLVDRVLLHALAHRERVDLEELLVARAREGTSVPLRFYGDRLRVTLPVLERLEGLPGSLLTPQAADSCAFAATHGLRVVEDGLEVTGRAYLYGVRPQDTELQLELVSGHGDAQVLDWSPCGAPQADLYANDPWTSYAESGFRAVIPVDALAGEAQIRVRLRAADHELSTWLPAPPQAVGRCPGACSGTAWTWWPGEDGETCISLSEAPQPSDLAELSVIVAGASLLGCKLRLMLQTNGGQLTGLEAVSSQGTVPFTLTEEGGTLSAVVDLQESGLARGGHRLRWLTADQQGWCQAAPDLEVATLKLLGTTHGARLRAAIGGEAVLTLTAPLTVFEQSAYGRQQLVQEIFGPLVDAVLFESFRGRSTADNPGAIFQDFKEYGVNVPLWWSVEDGAAPRGSVPVVTGSCQWFRALRTARVIVTNDNLPYWFRKQPGQHVLQTWHGSTVKHLLRDAPGQTVSLPYRHLMARQVSQWDLLLAQTEQAGQRLCSAMGYEGKVLVGEYPRNVGLLGGEKVRLQARRALGIDAATKVVLYAPTWREALRDGPRSAPSLFNPVALAASTGVTVLVRSHHMNELRADGVGVVDVSQYPNAEGLMLAADVLVSDYSSIVFDWALTGKPCVLHVPDLEEYRQERGLYGSWPDDSGLPVSRNQAELTDAVLAALAAPVPAQVPDPEPVQQTLKQVREWITEALGLE</sequence>
<dbReference type="InterPro" id="IPR007554">
    <property type="entry name" value="Glycerophosphate_synth"/>
</dbReference>
<gene>
    <name evidence="7" type="ORF">ID810_03750</name>
</gene>
<evidence type="ECO:0000256" key="2">
    <source>
        <dbReference type="ARBA" id="ARBA00010488"/>
    </source>
</evidence>
<keyword evidence="5" id="KW-0777">Teichoic acid biosynthesis</keyword>
<evidence type="ECO:0000313" key="7">
    <source>
        <dbReference type="EMBL" id="QPL06062.1"/>
    </source>
</evidence>
<dbReference type="KEGG" id="arep:ID810_03750"/>
<dbReference type="InterPro" id="IPR043149">
    <property type="entry name" value="TagF_N"/>
</dbReference>
<proteinExistence type="inferred from homology"/>
<dbReference type="AlphaFoldDB" id="A0A7T0LLY9"/>
<comment type="subcellular location">
    <subcellularLocation>
        <location evidence="1">Cell membrane</location>
        <topology evidence="1">Peripheral membrane protein</topology>
    </subcellularLocation>
</comment>
<comment type="similarity">
    <text evidence="2">Belongs to the CDP-glycerol glycerophosphotransferase family.</text>
</comment>
<evidence type="ECO:0000256" key="3">
    <source>
        <dbReference type="ARBA" id="ARBA00022475"/>
    </source>
</evidence>
<dbReference type="SUPFAM" id="SSF53756">
    <property type="entry name" value="UDP-Glycosyltransferase/glycogen phosphorylase"/>
    <property type="match status" value="1"/>
</dbReference>
<evidence type="ECO:0000256" key="1">
    <source>
        <dbReference type="ARBA" id="ARBA00004202"/>
    </source>
</evidence>
<evidence type="ECO:0000256" key="4">
    <source>
        <dbReference type="ARBA" id="ARBA00022679"/>
    </source>
</evidence>
<reference evidence="7 8" key="1">
    <citation type="submission" date="2020-11" db="EMBL/GenBank/DDBJ databases">
        <title>Actinomyces sp. ZJ750.</title>
        <authorList>
            <person name="Zhou J."/>
        </authorList>
    </citation>
    <scope>NUCLEOTIDE SEQUENCE [LARGE SCALE GENOMIC DNA]</scope>
    <source>
        <strain evidence="7 8">ZJ750</strain>
    </source>
</reference>
<dbReference type="RefSeq" id="WP_166855702.1">
    <property type="nucleotide sequence ID" value="NZ_CP063989.1"/>
</dbReference>
<keyword evidence="4 7" id="KW-0808">Transferase</keyword>
<name>A0A7T0LLY9_9ACTO</name>
<dbReference type="InterPro" id="IPR051612">
    <property type="entry name" value="Teichoic_Acid_Biosynth"/>
</dbReference>
<dbReference type="GO" id="GO:0047355">
    <property type="term" value="F:CDP-glycerol glycerophosphotransferase activity"/>
    <property type="evidence" value="ECO:0007669"/>
    <property type="project" value="InterPro"/>
</dbReference>
<dbReference type="Pfam" id="PF04464">
    <property type="entry name" value="Glyphos_transf"/>
    <property type="match status" value="1"/>
</dbReference>
<dbReference type="PANTHER" id="PTHR37316:SF3">
    <property type="entry name" value="TEICHOIC ACID GLYCEROL-PHOSPHATE TRANSFERASE"/>
    <property type="match status" value="1"/>
</dbReference>
<organism evidence="7 8">
    <name type="scientific">Actinomyces respiraculi</name>
    <dbReference type="NCBI Taxonomy" id="2744574"/>
    <lineage>
        <taxon>Bacteria</taxon>
        <taxon>Bacillati</taxon>
        <taxon>Actinomycetota</taxon>
        <taxon>Actinomycetes</taxon>
        <taxon>Actinomycetales</taxon>
        <taxon>Actinomycetaceae</taxon>
        <taxon>Actinomyces</taxon>
    </lineage>
</organism>
<dbReference type="GO" id="GO:0005886">
    <property type="term" value="C:plasma membrane"/>
    <property type="evidence" value="ECO:0007669"/>
    <property type="project" value="UniProtKB-SubCell"/>
</dbReference>
<evidence type="ECO:0000313" key="8">
    <source>
        <dbReference type="Proteomes" id="UP000594637"/>
    </source>
</evidence>
<dbReference type="Gene3D" id="3.40.50.12580">
    <property type="match status" value="1"/>
</dbReference>
<protein>
    <submittedName>
        <fullName evidence="7">CDP-glycerol glycerophosphotransferase family protein</fullName>
    </submittedName>
</protein>
<keyword evidence="8" id="KW-1185">Reference proteome</keyword>
<accession>A0A7T0LLY9</accession>
<dbReference type="PANTHER" id="PTHR37316">
    <property type="entry name" value="TEICHOIC ACID GLYCEROL-PHOSPHATE PRIMASE"/>
    <property type="match status" value="1"/>
</dbReference>
<keyword evidence="3" id="KW-1003">Cell membrane</keyword>
<dbReference type="InterPro" id="IPR043148">
    <property type="entry name" value="TagF_C"/>
</dbReference>
<evidence type="ECO:0000256" key="5">
    <source>
        <dbReference type="ARBA" id="ARBA00022944"/>
    </source>
</evidence>
<evidence type="ECO:0000256" key="6">
    <source>
        <dbReference type="ARBA" id="ARBA00023136"/>
    </source>
</evidence>
<dbReference type="Gene3D" id="3.40.50.11820">
    <property type="match status" value="1"/>
</dbReference>